<dbReference type="Proteomes" id="UP000324800">
    <property type="component" value="Unassembled WGS sequence"/>
</dbReference>
<name>A0A5J4VR67_9EUKA</name>
<sequence length="304" mass="34187">MTSKQLVGGIALHDLHTVDNFIGPRYITVNDPYNDKIPLNDREKGKQFTTNKVKKGRVDRMVMLEKNYTPLFANDGYIEMPALERKWHLENLKKNIVNKAFIPSSPGKKSVGKGGLYGPISPYLEHLPEGYKVLTRDQIKLQPRNFLTTPGKKGSFGGGYHTTIMGKEYPYTEDPYGGDPNKKWVGTGAQGKPVTTKPLSTMDHGDRLFDRNNRDYNEDGLKFRAKTAPKSTRSITVPFKGMSSIQPTINKFPNYIEDPGRERKPGKPHGIWKPSGTDDLSIPQSSIALKGVSENMTFMRSRRT</sequence>
<dbReference type="OrthoDB" id="283553at2759"/>
<evidence type="ECO:0000313" key="8">
    <source>
        <dbReference type="Proteomes" id="UP000324800"/>
    </source>
</evidence>
<feature type="compositionally biased region" description="Basic and acidic residues" evidence="6">
    <location>
        <begin position="203"/>
        <end position="213"/>
    </location>
</feature>
<keyword evidence="2" id="KW-0963">Cytoplasm</keyword>
<organism evidence="7 8">
    <name type="scientific">Streblomastix strix</name>
    <dbReference type="NCBI Taxonomy" id="222440"/>
    <lineage>
        <taxon>Eukaryota</taxon>
        <taxon>Metamonada</taxon>
        <taxon>Preaxostyla</taxon>
        <taxon>Oxymonadida</taxon>
        <taxon>Streblomastigidae</taxon>
        <taxon>Streblomastix</taxon>
    </lineage>
</organism>
<comment type="caution">
    <text evidence="7">The sequence shown here is derived from an EMBL/GenBank/DDBJ whole genome shotgun (WGS) entry which is preliminary data.</text>
</comment>
<dbReference type="Pfam" id="PF15239">
    <property type="entry name" value="CFAP96-like"/>
    <property type="match status" value="1"/>
</dbReference>
<reference evidence="7 8" key="1">
    <citation type="submission" date="2019-03" db="EMBL/GenBank/DDBJ databases">
        <title>Single cell metagenomics reveals metabolic interactions within the superorganism composed of flagellate Streblomastix strix and complex community of Bacteroidetes bacteria on its surface.</title>
        <authorList>
            <person name="Treitli S.C."/>
            <person name="Kolisko M."/>
            <person name="Husnik F."/>
            <person name="Keeling P."/>
            <person name="Hampl V."/>
        </authorList>
    </citation>
    <scope>NUCLEOTIDE SEQUENCE [LARGE SCALE GENOMIC DNA]</scope>
    <source>
        <strain evidence="7">ST1C</strain>
    </source>
</reference>
<evidence type="ECO:0000256" key="3">
    <source>
        <dbReference type="ARBA" id="ARBA00023212"/>
    </source>
</evidence>
<dbReference type="EMBL" id="SNRW01005582">
    <property type="protein sequence ID" value="KAA6384783.1"/>
    <property type="molecule type" value="Genomic_DNA"/>
</dbReference>
<proteinExistence type="inferred from homology"/>
<dbReference type="PANTHER" id="PTHR31144:SF1">
    <property type="entry name" value="UPF0602 PROTEIN C4ORF47"/>
    <property type="match status" value="1"/>
</dbReference>
<dbReference type="AlphaFoldDB" id="A0A5J4VR67"/>
<dbReference type="GO" id="GO:0005813">
    <property type="term" value="C:centrosome"/>
    <property type="evidence" value="ECO:0007669"/>
    <property type="project" value="UniProtKB-SubCell"/>
</dbReference>
<evidence type="ECO:0000256" key="2">
    <source>
        <dbReference type="ARBA" id="ARBA00022490"/>
    </source>
</evidence>
<keyword evidence="3" id="KW-0206">Cytoskeleton</keyword>
<comment type="similarity">
    <text evidence="4">Belongs to the CFAP96 family.</text>
</comment>
<evidence type="ECO:0000256" key="6">
    <source>
        <dbReference type="SAM" id="MobiDB-lite"/>
    </source>
</evidence>
<evidence type="ECO:0000313" key="7">
    <source>
        <dbReference type="EMBL" id="KAA6384783.1"/>
    </source>
</evidence>
<comment type="subcellular location">
    <subcellularLocation>
        <location evidence="1">Cytoplasm</location>
        <location evidence="1">Cytoskeleton</location>
        <location evidence="1">Microtubule organizing center</location>
        <location evidence="1">Centrosome</location>
    </subcellularLocation>
</comment>
<feature type="region of interest" description="Disordered" evidence="6">
    <location>
        <begin position="188"/>
        <end position="213"/>
    </location>
</feature>
<evidence type="ECO:0000256" key="1">
    <source>
        <dbReference type="ARBA" id="ARBA00004300"/>
    </source>
</evidence>
<dbReference type="InterPro" id="IPR029358">
    <property type="entry name" value="CFAP96"/>
</dbReference>
<protein>
    <recommendedName>
        <fullName evidence="5">Cilia-and flagella-associated protein 96</fullName>
    </recommendedName>
</protein>
<accession>A0A5J4VR67</accession>
<dbReference type="GO" id="GO:0005881">
    <property type="term" value="C:cytoplasmic microtubule"/>
    <property type="evidence" value="ECO:0007669"/>
    <property type="project" value="TreeGrafter"/>
</dbReference>
<evidence type="ECO:0000256" key="5">
    <source>
        <dbReference type="ARBA" id="ARBA00035693"/>
    </source>
</evidence>
<gene>
    <name evidence="7" type="ORF">EZS28_019692</name>
</gene>
<feature type="region of interest" description="Disordered" evidence="6">
    <location>
        <begin position="255"/>
        <end position="286"/>
    </location>
</feature>
<evidence type="ECO:0000256" key="4">
    <source>
        <dbReference type="ARBA" id="ARBA00035656"/>
    </source>
</evidence>
<dbReference type="PANTHER" id="PTHR31144">
    <property type="entry name" value="UPF0602 PROTEIN C4ORF47"/>
    <property type="match status" value="1"/>
</dbReference>